<reference evidence="12" key="1">
    <citation type="submission" date="2022-06" db="EMBL/GenBank/DDBJ databases">
        <title>Rothia sp. isolated from sandalwood seedling.</title>
        <authorList>
            <person name="Tuikhar N."/>
            <person name="Kirdat K."/>
            <person name="Thorat V."/>
            <person name="Swetha P."/>
            <person name="Padma S."/>
            <person name="Sundararaj R."/>
            <person name="Yadav A."/>
        </authorList>
    </citation>
    <scope>NUCLEOTIDE SEQUENCE</scope>
    <source>
        <strain evidence="12">AR01</strain>
    </source>
</reference>
<dbReference type="PANTHER" id="PTHR24421:SF10">
    <property type="entry name" value="NITRATE_NITRITE SENSOR PROTEIN NARQ"/>
    <property type="match status" value="1"/>
</dbReference>
<feature type="region of interest" description="Disordered" evidence="9">
    <location>
        <begin position="418"/>
        <end position="448"/>
    </location>
</feature>
<dbReference type="PANTHER" id="PTHR24421">
    <property type="entry name" value="NITRATE/NITRITE SENSOR PROTEIN NARX-RELATED"/>
    <property type="match status" value="1"/>
</dbReference>
<keyword evidence="13" id="KW-1185">Reference proteome</keyword>
<dbReference type="GO" id="GO:0000155">
    <property type="term" value="F:phosphorelay sensor kinase activity"/>
    <property type="evidence" value="ECO:0007669"/>
    <property type="project" value="InterPro"/>
</dbReference>
<keyword evidence="3" id="KW-0597">Phosphoprotein</keyword>
<evidence type="ECO:0000256" key="3">
    <source>
        <dbReference type="ARBA" id="ARBA00022553"/>
    </source>
</evidence>
<evidence type="ECO:0000313" key="13">
    <source>
        <dbReference type="Proteomes" id="UP001139502"/>
    </source>
</evidence>
<dbReference type="InterPro" id="IPR036890">
    <property type="entry name" value="HATPase_C_sf"/>
</dbReference>
<evidence type="ECO:0000256" key="5">
    <source>
        <dbReference type="ARBA" id="ARBA00022741"/>
    </source>
</evidence>
<keyword evidence="7" id="KW-0067">ATP-binding</keyword>
<dbReference type="EC" id="2.7.13.3" evidence="2"/>
<dbReference type="Pfam" id="PF13796">
    <property type="entry name" value="Sensor"/>
    <property type="match status" value="1"/>
</dbReference>
<keyword evidence="10" id="KW-1133">Transmembrane helix</keyword>
<feature type="transmembrane region" description="Helical" evidence="10">
    <location>
        <begin position="121"/>
        <end position="153"/>
    </location>
</feature>
<proteinExistence type="predicted"/>
<evidence type="ECO:0000256" key="2">
    <source>
        <dbReference type="ARBA" id="ARBA00012438"/>
    </source>
</evidence>
<feature type="domain" description="Histidine kinase/HSP90-like ATPase" evidence="11">
    <location>
        <begin position="349"/>
        <end position="439"/>
    </location>
</feature>
<comment type="caution">
    <text evidence="12">The sequence shown here is derived from an EMBL/GenBank/DDBJ whole genome shotgun (WGS) entry which is preliminary data.</text>
</comment>
<dbReference type="InterPro" id="IPR025828">
    <property type="entry name" value="Put_sensor_dom"/>
</dbReference>
<dbReference type="InterPro" id="IPR050482">
    <property type="entry name" value="Sensor_HK_TwoCompSys"/>
</dbReference>
<evidence type="ECO:0000256" key="1">
    <source>
        <dbReference type="ARBA" id="ARBA00000085"/>
    </source>
</evidence>
<dbReference type="SMART" id="SM00387">
    <property type="entry name" value="HATPase_c"/>
    <property type="match status" value="1"/>
</dbReference>
<gene>
    <name evidence="12" type="ORF">NBM05_14380</name>
</gene>
<keyword evidence="4" id="KW-0808">Transferase</keyword>
<evidence type="ECO:0000256" key="9">
    <source>
        <dbReference type="SAM" id="MobiDB-lite"/>
    </source>
</evidence>
<dbReference type="CDD" id="cd16917">
    <property type="entry name" value="HATPase_UhpB-NarQ-NarX-like"/>
    <property type="match status" value="1"/>
</dbReference>
<evidence type="ECO:0000259" key="11">
    <source>
        <dbReference type="SMART" id="SM00387"/>
    </source>
</evidence>
<keyword evidence="6 12" id="KW-0418">Kinase</keyword>
<evidence type="ECO:0000313" key="12">
    <source>
        <dbReference type="EMBL" id="MCP3427163.1"/>
    </source>
</evidence>
<dbReference type="GO" id="GO:0046983">
    <property type="term" value="F:protein dimerization activity"/>
    <property type="evidence" value="ECO:0007669"/>
    <property type="project" value="InterPro"/>
</dbReference>
<dbReference type="RefSeq" id="WP_254168872.1">
    <property type="nucleotide sequence ID" value="NZ_JANAFB010000056.1"/>
</dbReference>
<dbReference type="EMBL" id="JANAFB010000056">
    <property type="protein sequence ID" value="MCP3427163.1"/>
    <property type="molecule type" value="Genomic_DNA"/>
</dbReference>
<dbReference type="InterPro" id="IPR011712">
    <property type="entry name" value="Sig_transdc_His_kin_sub3_dim/P"/>
</dbReference>
<comment type="catalytic activity">
    <reaction evidence="1">
        <text>ATP + protein L-histidine = ADP + protein N-phospho-L-histidine.</text>
        <dbReference type="EC" id="2.7.13.3"/>
    </reaction>
</comment>
<dbReference type="InterPro" id="IPR003594">
    <property type="entry name" value="HATPase_dom"/>
</dbReference>
<dbReference type="Pfam" id="PF07730">
    <property type="entry name" value="HisKA_3"/>
    <property type="match status" value="1"/>
</dbReference>
<organism evidence="12 13">
    <name type="scientific">Rothia santali</name>
    <dbReference type="NCBI Taxonomy" id="2949643"/>
    <lineage>
        <taxon>Bacteria</taxon>
        <taxon>Bacillati</taxon>
        <taxon>Actinomycetota</taxon>
        <taxon>Actinomycetes</taxon>
        <taxon>Micrococcales</taxon>
        <taxon>Micrococcaceae</taxon>
        <taxon>Rothia</taxon>
    </lineage>
</organism>
<keyword evidence="10" id="KW-0472">Membrane</keyword>
<feature type="transmembrane region" description="Helical" evidence="10">
    <location>
        <begin position="21"/>
        <end position="45"/>
    </location>
</feature>
<dbReference type="GO" id="GO:0016020">
    <property type="term" value="C:membrane"/>
    <property type="evidence" value="ECO:0007669"/>
    <property type="project" value="InterPro"/>
</dbReference>
<keyword evidence="8" id="KW-0902">Two-component regulatory system</keyword>
<dbReference type="AlphaFoldDB" id="A0A9X2KJF2"/>
<keyword evidence="10" id="KW-0812">Transmembrane</keyword>
<evidence type="ECO:0000256" key="7">
    <source>
        <dbReference type="ARBA" id="ARBA00022840"/>
    </source>
</evidence>
<evidence type="ECO:0000256" key="4">
    <source>
        <dbReference type="ARBA" id="ARBA00022679"/>
    </source>
</evidence>
<evidence type="ECO:0000256" key="10">
    <source>
        <dbReference type="SAM" id="Phobius"/>
    </source>
</evidence>
<dbReference type="Proteomes" id="UP001139502">
    <property type="component" value="Unassembled WGS sequence"/>
</dbReference>
<name>A0A9X2KJF2_9MICC</name>
<sequence length="448" mass="48768">MTISMWRQLARPLYALSGGPWIALFALAMQPAIMLAGGLLLIMVTGGLSTHSVTTPLILLLPLVCIAIIPLVGLWYGYVERGRLWVLGFDGVDSGHVRMPLRPFWSWIAVRYREPATWREVLATVVGGIFGLLSIVVLFLQVAVLAAMGWALLYLGVLHERLDEGNFAPLDAEVPELGPEDWWMVALAILAALIVFGYLNGLLAAISASASKALLAPRPEEIQRQVVRLASSRDRIMESFEGERRRIERDLHDGVQQELVNLSLRLGMVELDLKGLEQQGADAAGAREQLTLAQEQARHALQTLRSTVRGIYPAVLEDHGLRAALEELANNCILPVELDYDAAHPFPRSAERTAYYAANEAIANALKHAEATRLRITARSAEGTLRLEIADDGRGGADAARGSGIAGLNERAEALGGAVEVDSPPGGPTTLRLRLPLNQDERASTLRF</sequence>
<dbReference type="SUPFAM" id="SSF55874">
    <property type="entry name" value="ATPase domain of HSP90 chaperone/DNA topoisomerase II/histidine kinase"/>
    <property type="match status" value="1"/>
</dbReference>
<feature type="transmembrane region" description="Helical" evidence="10">
    <location>
        <begin position="182"/>
        <end position="206"/>
    </location>
</feature>
<protein>
    <recommendedName>
        <fullName evidence="2">histidine kinase</fullName>
        <ecNumber evidence="2">2.7.13.3</ecNumber>
    </recommendedName>
</protein>
<dbReference type="GO" id="GO:0005524">
    <property type="term" value="F:ATP binding"/>
    <property type="evidence" value="ECO:0007669"/>
    <property type="project" value="UniProtKB-KW"/>
</dbReference>
<feature type="transmembrane region" description="Helical" evidence="10">
    <location>
        <begin position="57"/>
        <end position="79"/>
    </location>
</feature>
<evidence type="ECO:0000256" key="6">
    <source>
        <dbReference type="ARBA" id="ARBA00022777"/>
    </source>
</evidence>
<dbReference type="Gene3D" id="1.20.5.1930">
    <property type="match status" value="1"/>
</dbReference>
<dbReference type="Pfam" id="PF02518">
    <property type="entry name" value="HATPase_c"/>
    <property type="match status" value="1"/>
</dbReference>
<keyword evidence="5" id="KW-0547">Nucleotide-binding</keyword>
<accession>A0A9X2KJF2</accession>
<feature type="compositionally biased region" description="Basic and acidic residues" evidence="9">
    <location>
        <begin position="439"/>
        <end position="448"/>
    </location>
</feature>
<dbReference type="Gene3D" id="3.30.565.10">
    <property type="entry name" value="Histidine kinase-like ATPase, C-terminal domain"/>
    <property type="match status" value="1"/>
</dbReference>
<evidence type="ECO:0000256" key="8">
    <source>
        <dbReference type="ARBA" id="ARBA00023012"/>
    </source>
</evidence>